<proteinExistence type="predicted"/>
<accession>A0A2A2KS51</accession>
<evidence type="ECO:0000313" key="2">
    <source>
        <dbReference type="Proteomes" id="UP000218231"/>
    </source>
</evidence>
<gene>
    <name evidence="1" type="ORF">WR25_25923</name>
</gene>
<dbReference type="EMBL" id="LIAE01007805">
    <property type="protein sequence ID" value="PAV76782.1"/>
    <property type="molecule type" value="Genomic_DNA"/>
</dbReference>
<dbReference type="AlphaFoldDB" id="A0A2A2KS51"/>
<sequence>MASILLRFCSNCSHLAVCHSMLGASGSDVEGEGLDAFWRLVDATASDAVGASPAVEGTASGRLIATTSASRIRDAFTCNSPHLPVSPFCLSDLFEVCLCTRRHCIQIHLVRVEFANVKERLLIHEFG</sequence>
<protein>
    <submittedName>
        <fullName evidence="1">Uncharacterized protein</fullName>
    </submittedName>
</protein>
<organism evidence="1 2">
    <name type="scientific">Diploscapter pachys</name>
    <dbReference type="NCBI Taxonomy" id="2018661"/>
    <lineage>
        <taxon>Eukaryota</taxon>
        <taxon>Metazoa</taxon>
        <taxon>Ecdysozoa</taxon>
        <taxon>Nematoda</taxon>
        <taxon>Chromadorea</taxon>
        <taxon>Rhabditida</taxon>
        <taxon>Rhabditina</taxon>
        <taxon>Rhabditomorpha</taxon>
        <taxon>Rhabditoidea</taxon>
        <taxon>Rhabditidae</taxon>
        <taxon>Diploscapter</taxon>
    </lineage>
</organism>
<name>A0A2A2KS51_9BILA</name>
<comment type="caution">
    <text evidence="1">The sequence shown here is derived from an EMBL/GenBank/DDBJ whole genome shotgun (WGS) entry which is preliminary data.</text>
</comment>
<dbReference type="Proteomes" id="UP000218231">
    <property type="component" value="Unassembled WGS sequence"/>
</dbReference>
<evidence type="ECO:0000313" key="1">
    <source>
        <dbReference type="EMBL" id="PAV76782.1"/>
    </source>
</evidence>
<reference evidence="1 2" key="1">
    <citation type="journal article" date="2017" name="Curr. Biol.">
        <title>Genome architecture and evolution of a unichromosomal asexual nematode.</title>
        <authorList>
            <person name="Fradin H."/>
            <person name="Zegar C."/>
            <person name="Gutwein M."/>
            <person name="Lucas J."/>
            <person name="Kovtun M."/>
            <person name="Corcoran D."/>
            <person name="Baugh L.R."/>
            <person name="Kiontke K."/>
            <person name="Gunsalus K."/>
            <person name="Fitch D.H."/>
            <person name="Piano F."/>
        </authorList>
    </citation>
    <scope>NUCLEOTIDE SEQUENCE [LARGE SCALE GENOMIC DNA]</scope>
    <source>
        <strain evidence="1">PF1309</strain>
    </source>
</reference>
<keyword evidence="2" id="KW-1185">Reference proteome</keyword>